<dbReference type="OrthoDB" id="7855496at2"/>
<comment type="caution">
    <text evidence="1">The sequence shown here is derived from an EMBL/GenBank/DDBJ whole genome shotgun (WGS) entry which is preliminary data.</text>
</comment>
<dbReference type="EMBL" id="VITN01000014">
    <property type="protein sequence ID" value="TWB15544.1"/>
    <property type="molecule type" value="Genomic_DNA"/>
</dbReference>
<protein>
    <submittedName>
        <fullName evidence="1">Uncharacterized protein</fullName>
    </submittedName>
</protein>
<sequence length="103" mass="11734">MSEPPRPIQPCRIVWQGIPIDVTYEANWLSMDGDGVTAHLEVRAENRRRLPFTETGYRSHFLPRGIVEAAGGSAAYVLAWLEEAAQSEDWRQYRNAESQLSLF</sequence>
<organism evidence="1 2">
    <name type="scientific">Nitrospirillum amazonense</name>
    <dbReference type="NCBI Taxonomy" id="28077"/>
    <lineage>
        <taxon>Bacteria</taxon>
        <taxon>Pseudomonadati</taxon>
        <taxon>Pseudomonadota</taxon>
        <taxon>Alphaproteobacteria</taxon>
        <taxon>Rhodospirillales</taxon>
        <taxon>Azospirillaceae</taxon>
        <taxon>Nitrospirillum</taxon>
    </lineage>
</organism>
<evidence type="ECO:0000313" key="2">
    <source>
        <dbReference type="Proteomes" id="UP000319859"/>
    </source>
</evidence>
<dbReference type="RefSeq" id="WP_145751748.1">
    <property type="nucleotide sequence ID" value="NZ_VITN01000014.1"/>
</dbReference>
<dbReference type="Proteomes" id="UP000319859">
    <property type="component" value="Unassembled WGS sequence"/>
</dbReference>
<evidence type="ECO:0000313" key="1">
    <source>
        <dbReference type="EMBL" id="TWB15544.1"/>
    </source>
</evidence>
<dbReference type="AlphaFoldDB" id="A0A560F1Q6"/>
<name>A0A560F1Q6_9PROT</name>
<proteinExistence type="predicted"/>
<accession>A0A560F1Q6</accession>
<reference evidence="1 2" key="1">
    <citation type="submission" date="2019-06" db="EMBL/GenBank/DDBJ databases">
        <title>Genomic Encyclopedia of Type Strains, Phase IV (KMG-V): Genome sequencing to study the core and pangenomes of soil and plant-associated prokaryotes.</title>
        <authorList>
            <person name="Whitman W."/>
        </authorList>
    </citation>
    <scope>NUCLEOTIDE SEQUENCE [LARGE SCALE GENOMIC DNA]</scope>
    <source>
        <strain evidence="1 2">BR 11880</strain>
    </source>
</reference>
<gene>
    <name evidence="1" type="ORF">FBZ89_114138</name>
</gene>